<accession>A0A4P6HPH5</accession>
<protein>
    <submittedName>
        <fullName evidence="1">Uncharacterized protein</fullName>
    </submittedName>
</protein>
<dbReference type="Proteomes" id="UP000293296">
    <property type="component" value="Chromosome"/>
</dbReference>
<dbReference type="KEGG" id="dcb:C3Y92_07370"/>
<evidence type="ECO:0000313" key="1">
    <source>
        <dbReference type="EMBL" id="QAZ67058.1"/>
    </source>
</evidence>
<name>A0A4P6HPH5_9BACT</name>
<organism evidence="1 2">
    <name type="scientific">Solidesulfovibrio carbinolicus</name>
    <dbReference type="NCBI Taxonomy" id="296842"/>
    <lineage>
        <taxon>Bacteria</taxon>
        <taxon>Pseudomonadati</taxon>
        <taxon>Thermodesulfobacteriota</taxon>
        <taxon>Desulfovibrionia</taxon>
        <taxon>Desulfovibrionales</taxon>
        <taxon>Desulfovibrionaceae</taxon>
        <taxon>Solidesulfovibrio</taxon>
    </lineage>
</organism>
<dbReference type="AlphaFoldDB" id="A0A4P6HPH5"/>
<evidence type="ECO:0000313" key="2">
    <source>
        <dbReference type="Proteomes" id="UP000293296"/>
    </source>
</evidence>
<gene>
    <name evidence="1" type="ORF">C3Y92_07370</name>
</gene>
<dbReference type="EMBL" id="CP026538">
    <property type="protein sequence ID" value="QAZ67058.1"/>
    <property type="molecule type" value="Genomic_DNA"/>
</dbReference>
<reference evidence="1 2" key="1">
    <citation type="submission" date="2018-02" db="EMBL/GenBank/DDBJ databases">
        <title>Genome sequence of Desulfovibrio carbinolicus DSM 3852.</title>
        <authorList>
            <person name="Wilbanks E."/>
            <person name="Skennerton C.T."/>
            <person name="Orphan V.J."/>
        </authorList>
    </citation>
    <scope>NUCLEOTIDE SEQUENCE [LARGE SCALE GENOMIC DNA]</scope>
    <source>
        <strain evidence="1 2">DSM 3852</strain>
    </source>
</reference>
<proteinExistence type="predicted"/>
<keyword evidence="2" id="KW-1185">Reference proteome</keyword>
<sequence>MMHSSRRLSLLDLPSLNMDADIAASMSRIVESSGLSRAEAVDRLNEAARRYGVRLCGGNAETLTLATLEKWLNPNEPKNVPSTRALNLFCHVFGTPEPLDLLARSHGQGWKVIDGDDAKLLEWARTEQEIKRLRARKRKIETEL</sequence>
<dbReference type="OrthoDB" id="5456735at2"/>